<accession>A0A6M3LDE6</accession>
<dbReference type="EMBL" id="MT143065">
    <property type="protein sequence ID" value="QJA92423.1"/>
    <property type="molecule type" value="Genomic_DNA"/>
</dbReference>
<proteinExistence type="predicted"/>
<sequence length="50" mass="5650">MEYKLEIKPAVVPERRHEIEDVLKAMGYDVHGGGTHTDMSACDITFSDKE</sequence>
<gene>
    <name evidence="1" type="ORF">MM415B04694_0012</name>
</gene>
<organism evidence="1">
    <name type="scientific">viral metagenome</name>
    <dbReference type="NCBI Taxonomy" id="1070528"/>
    <lineage>
        <taxon>unclassified sequences</taxon>
        <taxon>metagenomes</taxon>
        <taxon>organismal metagenomes</taxon>
    </lineage>
</organism>
<dbReference type="AlphaFoldDB" id="A0A6M3LDE6"/>
<name>A0A6M3LDE6_9ZZZZ</name>
<reference evidence="1" key="1">
    <citation type="submission" date="2020-03" db="EMBL/GenBank/DDBJ databases">
        <title>The deep terrestrial virosphere.</title>
        <authorList>
            <person name="Holmfeldt K."/>
            <person name="Nilsson E."/>
            <person name="Simone D."/>
            <person name="Lopez-Fernandez M."/>
            <person name="Wu X."/>
            <person name="de Brujin I."/>
            <person name="Lundin D."/>
            <person name="Andersson A."/>
            <person name="Bertilsson S."/>
            <person name="Dopson M."/>
        </authorList>
    </citation>
    <scope>NUCLEOTIDE SEQUENCE</scope>
    <source>
        <strain evidence="1">MM415B04694</strain>
    </source>
</reference>
<evidence type="ECO:0000313" key="1">
    <source>
        <dbReference type="EMBL" id="QJA92423.1"/>
    </source>
</evidence>
<protein>
    <submittedName>
        <fullName evidence="1">Uncharacterized protein</fullName>
    </submittedName>
</protein>